<comment type="caution">
    <text evidence="1">The sequence shown here is derived from an EMBL/GenBank/DDBJ whole genome shotgun (WGS) entry which is preliminary data.</text>
</comment>
<accession>A0A0R2MMM4</accession>
<evidence type="ECO:0000313" key="2">
    <source>
        <dbReference type="Proteomes" id="UP000051783"/>
    </source>
</evidence>
<protein>
    <submittedName>
        <fullName evidence="1">Uncharacterized protein</fullName>
    </submittedName>
</protein>
<dbReference type="EMBL" id="JQCL01000001">
    <property type="protein sequence ID" value="KRO14945.1"/>
    <property type="molecule type" value="Genomic_DNA"/>
</dbReference>
<dbReference type="PATRIC" id="fig|942150.3.peg.1862"/>
<proteinExistence type="predicted"/>
<dbReference type="OrthoDB" id="2186451at2"/>
<dbReference type="Proteomes" id="UP000051783">
    <property type="component" value="Unassembled WGS sequence"/>
</dbReference>
<organism evidence="1 2">
    <name type="scientific">Lactiplantibacillus xiangfangensis</name>
    <dbReference type="NCBI Taxonomy" id="942150"/>
    <lineage>
        <taxon>Bacteria</taxon>
        <taxon>Bacillati</taxon>
        <taxon>Bacillota</taxon>
        <taxon>Bacilli</taxon>
        <taxon>Lactobacillales</taxon>
        <taxon>Lactobacillaceae</taxon>
        <taxon>Lactiplantibacillus</taxon>
    </lineage>
</organism>
<name>A0A0R2MMM4_9LACO</name>
<keyword evidence="2" id="KW-1185">Reference proteome</keyword>
<dbReference type="AlphaFoldDB" id="A0A0R2MMM4"/>
<reference evidence="1 2" key="1">
    <citation type="journal article" date="2015" name="Genome Announc.">
        <title>Expanding the biotechnology potential of lactobacilli through comparative genomics of 213 strains and associated genera.</title>
        <authorList>
            <person name="Sun Z."/>
            <person name="Harris H.M."/>
            <person name="McCann A."/>
            <person name="Guo C."/>
            <person name="Argimon S."/>
            <person name="Zhang W."/>
            <person name="Yang X."/>
            <person name="Jeffery I.B."/>
            <person name="Cooney J.C."/>
            <person name="Kagawa T.F."/>
            <person name="Liu W."/>
            <person name="Song Y."/>
            <person name="Salvetti E."/>
            <person name="Wrobel A."/>
            <person name="Rasinkangas P."/>
            <person name="Parkhill J."/>
            <person name="Rea M.C."/>
            <person name="O'Sullivan O."/>
            <person name="Ritari J."/>
            <person name="Douillard F.P."/>
            <person name="Paul Ross R."/>
            <person name="Yang R."/>
            <person name="Briner A.E."/>
            <person name="Felis G.E."/>
            <person name="de Vos W.M."/>
            <person name="Barrangou R."/>
            <person name="Klaenhammer T.R."/>
            <person name="Caufield P.W."/>
            <person name="Cui Y."/>
            <person name="Zhang H."/>
            <person name="O'Toole P.W."/>
        </authorList>
    </citation>
    <scope>NUCLEOTIDE SEQUENCE [LARGE SCALE GENOMIC DNA]</scope>
    <source>
        <strain evidence="1 2">LMG 26013</strain>
    </source>
</reference>
<gene>
    <name evidence="1" type="ORF">IV64_GL001791</name>
</gene>
<dbReference type="RefSeq" id="WP_057705139.1">
    <property type="nucleotide sequence ID" value="NZ_JQCL01000001.1"/>
</dbReference>
<evidence type="ECO:0000313" key="1">
    <source>
        <dbReference type="EMBL" id="KRO14945.1"/>
    </source>
</evidence>
<dbReference type="STRING" id="942150.IV64_GL001791"/>
<sequence length="87" mass="10228">MNEQSLTVNYANQCKILKYDPFMLYLKVTPVTDQTQPIHCIVVKHALTLFYQLRPDARLALYGHYNRRHQFVITKFMVRTPVQSLAS</sequence>